<organism evidence="1 2">
    <name type="scientific">Pseudotamlana haliotis</name>
    <dbReference type="NCBI Taxonomy" id="2614804"/>
    <lineage>
        <taxon>Bacteria</taxon>
        <taxon>Pseudomonadati</taxon>
        <taxon>Bacteroidota</taxon>
        <taxon>Flavobacteriia</taxon>
        <taxon>Flavobacteriales</taxon>
        <taxon>Flavobacteriaceae</taxon>
        <taxon>Pseudotamlana</taxon>
    </lineage>
</organism>
<evidence type="ECO:0000313" key="1">
    <source>
        <dbReference type="EMBL" id="KAB1069036.1"/>
    </source>
</evidence>
<keyword evidence="2" id="KW-1185">Reference proteome</keyword>
<dbReference type="Proteomes" id="UP000441333">
    <property type="component" value="Unassembled WGS sequence"/>
</dbReference>
<reference evidence="1 2" key="1">
    <citation type="submission" date="2019-09" db="EMBL/GenBank/DDBJ databases">
        <authorList>
            <person name="Cao W.R."/>
        </authorList>
    </citation>
    <scope>NUCLEOTIDE SEQUENCE [LARGE SCALE GENOMIC DNA]</scope>
    <source>
        <strain evidence="1 2">B1N29</strain>
    </source>
</reference>
<accession>A0A6N6MFF5</accession>
<comment type="caution">
    <text evidence="1">The sequence shown here is derived from an EMBL/GenBank/DDBJ whole genome shotgun (WGS) entry which is preliminary data.</text>
</comment>
<dbReference type="RefSeq" id="WP_150937288.1">
    <property type="nucleotide sequence ID" value="NZ_WAAT01000028.1"/>
</dbReference>
<evidence type="ECO:0000313" key="2">
    <source>
        <dbReference type="Proteomes" id="UP000441333"/>
    </source>
</evidence>
<sequence>METTLKSKKVSLLDQHLKLIDGTFTSSESNDILSRILDVKINFHKLQRLSKTEGNMNDSCMFDSDRITELINAKHEVQKFLTEARLKGKKLKINSSVSIGLEE</sequence>
<dbReference type="AlphaFoldDB" id="A0A6N6MFF5"/>
<name>A0A6N6MFF5_9FLAO</name>
<proteinExistence type="predicted"/>
<protein>
    <submittedName>
        <fullName evidence="1">Uncharacterized protein</fullName>
    </submittedName>
</protein>
<dbReference type="EMBL" id="WAAT01000028">
    <property type="protein sequence ID" value="KAB1069036.1"/>
    <property type="molecule type" value="Genomic_DNA"/>
</dbReference>
<gene>
    <name evidence="1" type="ORF">F6U93_04590</name>
</gene>